<reference evidence="12" key="2">
    <citation type="submission" date="2022-10" db="EMBL/GenBank/DDBJ databases">
        <authorList>
            <consortium name="ENA_rothamsted_submissions"/>
            <consortium name="culmorum"/>
            <person name="King R."/>
        </authorList>
    </citation>
    <scope>NUCLEOTIDE SEQUENCE</scope>
</reference>
<evidence type="ECO:0000313" key="13">
    <source>
        <dbReference type="Proteomes" id="UP001153620"/>
    </source>
</evidence>
<sequence>MFNGLFSTLFGKSKENNILDSDVNTENNENNQQQDIDVIDKENFLSEFDGNVRVVLLDEDKDWLFVETETQHPSLLSPSAEENHLSDKELSNNNLQLVPFKSILSHLSTVRENDENCLLSANLPSLYPNTMDESWFLTPPSCFSSASIQLETSPIENLLIEHPSMSVYHNIHRRPLTGFNSDDIEDLVVLELSSGVDNDDAIIVSKGNKRNKGSKKSKTRPNNGTQRSVALVLVTKTTNAVTGKPSEQRSLAISRSFFDRNNKAVRNSYKKNLHTINQPSSRTMSRKN</sequence>
<dbReference type="PANTHER" id="PTHR31671:SF3">
    <property type="entry name" value="DIABETES AND OBESITY REGULATED, ISOFORM G"/>
    <property type="match status" value="1"/>
</dbReference>
<dbReference type="GO" id="GO:0005776">
    <property type="term" value="C:autophagosome"/>
    <property type="evidence" value="ECO:0007669"/>
    <property type="project" value="UniProtKB-SubCell"/>
</dbReference>
<dbReference type="InterPro" id="IPR029431">
    <property type="entry name" value="TP53INP"/>
</dbReference>
<comment type="subcellular location">
    <subcellularLocation>
        <location evidence="2">Cytoplasm</location>
        <location evidence="2">Cytosol</location>
    </subcellularLocation>
    <subcellularLocation>
        <location evidence="1">Cytoplasmic vesicle</location>
        <location evidence="1">Autophagosome</location>
    </subcellularLocation>
    <subcellularLocation>
        <location evidence="10">Nucleus</location>
        <location evidence="10">Nuclear body</location>
    </subcellularLocation>
</comment>
<protein>
    <recommendedName>
        <fullName evidence="14">Tumor protein p53-inducible nuclear protein 1</fullName>
    </recommendedName>
</protein>
<dbReference type="AlphaFoldDB" id="A0A9N9WRM9"/>
<evidence type="ECO:0000256" key="6">
    <source>
        <dbReference type="ARBA" id="ARBA00023159"/>
    </source>
</evidence>
<evidence type="ECO:0000256" key="4">
    <source>
        <dbReference type="ARBA" id="ARBA00023006"/>
    </source>
</evidence>
<dbReference type="EMBL" id="OU895877">
    <property type="protein sequence ID" value="CAG9801486.1"/>
    <property type="molecule type" value="Genomic_DNA"/>
</dbReference>
<dbReference type="GO" id="GO:0031410">
    <property type="term" value="C:cytoplasmic vesicle"/>
    <property type="evidence" value="ECO:0007669"/>
    <property type="project" value="UniProtKB-KW"/>
</dbReference>
<keyword evidence="4" id="KW-0072">Autophagy</keyword>
<dbReference type="GO" id="GO:0005829">
    <property type="term" value="C:cytosol"/>
    <property type="evidence" value="ECO:0007669"/>
    <property type="project" value="UniProtKB-SubCell"/>
</dbReference>
<evidence type="ECO:0000256" key="3">
    <source>
        <dbReference type="ARBA" id="ARBA00022490"/>
    </source>
</evidence>
<evidence type="ECO:0000256" key="11">
    <source>
        <dbReference type="SAM" id="MobiDB-lite"/>
    </source>
</evidence>
<keyword evidence="5" id="KW-0805">Transcription regulation</keyword>
<dbReference type="PANTHER" id="PTHR31671">
    <property type="entry name" value="DIABETES AND OBESITY REGULATED, ISOFORM G"/>
    <property type="match status" value="1"/>
</dbReference>
<evidence type="ECO:0000313" key="12">
    <source>
        <dbReference type="EMBL" id="CAG9801486.1"/>
    </source>
</evidence>
<reference evidence="12" key="1">
    <citation type="submission" date="2022-01" db="EMBL/GenBank/DDBJ databases">
        <authorList>
            <person name="King R."/>
        </authorList>
    </citation>
    <scope>NUCLEOTIDE SEQUENCE</scope>
</reference>
<feature type="region of interest" description="Disordered" evidence="11">
    <location>
        <begin position="203"/>
        <end position="227"/>
    </location>
</feature>
<keyword evidence="6" id="KW-0010">Activator</keyword>
<keyword evidence="13" id="KW-1185">Reference proteome</keyword>
<evidence type="ECO:0000256" key="5">
    <source>
        <dbReference type="ARBA" id="ARBA00023015"/>
    </source>
</evidence>
<dbReference type="OrthoDB" id="10041339at2759"/>
<keyword evidence="3" id="KW-0963">Cytoplasm</keyword>
<feature type="compositionally biased region" description="Basic residues" evidence="11">
    <location>
        <begin position="207"/>
        <end position="219"/>
    </location>
</feature>
<dbReference type="Proteomes" id="UP001153620">
    <property type="component" value="Chromosome 1"/>
</dbReference>
<keyword evidence="8" id="KW-0539">Nucleus</keyword>
<name>A0A9N9WRM9_9DIPT</name>
<evidence type="ECO:0008006" key="14">
    <source>
        <dbReference type="Google" id="ProtNLM"/>
    </source>
</evidence>
<keyword evidence="9" id="KW-0968">Cytoplasmic vesicle</keyword>
<evidence type="ECO:0000256" key="2">
    <source>
        <dbReference type="ARBA" id="ARBA00004514"/>
    </source>
</evidence>
<keyword evidence="7" id="KW-0804">Transcription</keyword>
<gene>
    <name evidence="12" type="ORF">CHIRRI_LOCUS4412</name>
</gene>
<evidence type="ECO:0000256" key="7">
    <source>
        <dbReference type="ARBA" id="ARBA00023163"/>
    </source>
</evidence>
<evidence type="ECO:0000256" key="1">
    <source>
        <dbReference type="ARBA" id="ARBA00004419"/>
    </source>
</evidence>
<dbReference type="GO" id="GO:0000045">
    <property type="term" value="P:autophagosome assembly"/>
    <property type="evidence" value="ECO:0007669"/>
    <property type="project" value="TreeGrafter"/>
</dbReference>
<dbReference type="GO" id="GO:0016604">
    <property type="term" value="C:nuclear body"/>
    <property type="evidence" value="ECO:0007669"/>
    <property type="project" value="UniProtKB-SubCell"/>
</dbReference>
<dbReference type="GO" id="GO:0045893">
    <property type="term" value="P:positive regulation of DNA-templated transcription"/>
    <property type="evidence" value="ECO:0007669"/>
    <property type="project" value="TreeGrafter"/>
</dbReference>
<accession>A0A9N9WRM9</accession>
<organism evidence="12 13">
    <name type="scientific">Chironomus riparius</name>
    <dbReference type="NCBI Taxonomy" id="315576"/>
    <lineage>
        <taxon>Eukaryota</taxon>
        <taxon>Metazoa</taxon>
        <taxon>Ecdysozoa</taxon>
        <taxon>Arthropoda</taxon>
        <taxon>Hexapoda</taxon>
        <taxon>Insecta</taxon>
        <taxon>Pterygota</taxon>
        <taxon>Neoptera</taxon>
        <taxon>Endopterygota</taxon>
        <taxon>Diptera</taxon>
        <taxon>Nematocera</taxon>
        <taxon>Chironomoidea</taxon>
        <taxon>Chironomidae</taxon>
        <taxon>Chironominae</taxon>
        <taxon>Chironomus</taxon>
    </lineage>
</organism>
<evidence type="ECO:0000256" key="8">
    <source>
        <dbReference type="ARBA" id="ARBA00023242"/>
    </source>
</evidence>
<proteinExistence type="predicted"/>
<dbReference type="Pfam" id="PF14839">
    <property type="entry name" value="DOR"/>
    <property type="match status" value="1"/>
</dbReference>
<evidence type="ECO:0000256" key="9">
    <source>
        <dbReference type="ARBA" id="ARBA00023329"/>
    </source>
</evidence>
<evidence type="ECO:0000256" key="10">
    <source>
        <dbReference type="ARBA" id="ARBA00034306"/>
    </source>
</evidence>